<keyword evidence="5 7" id="KW-1133">Transmembrane helix</keyword>
<evidence type="ECO:0000313" key="9">
    <source>
        <dbReference type="Proteomes" id="UP000694308"/>
    </source>
</evidence>
<dbReference type="Proteomes" id="UP000694308">
    <property type="component" value="Unassembled WGS sequence"/>
</dbReference>
<organism evidence="8 9">
    <name type="scientific">Clostridium thailandense</name>
    <dbReference type="NCBI Taxonomy" id="2794346"/>
    <lineage>
        <taxon>Bacteria</taxon>
        <taxon>Bacillati</taxon>
        <taxon>Bacillota</taxon>
        <taxon>Clostridia</taxon>
        <taxon>Eubacteriales</taxon>
        <taxon>Clostridiaceae</taxon>
        <taxon>Clostridium</taxon>
    </lineage>
</organism>
<feature type="transmembrane region" description="Helical" evidence="7">
    <location>
        <begin position="47"/>
        <end position="72"/>
    </location>
</feature>
<evidence type="ECO:0000313" key="8">
    <source>
        <dbReference type="EMBL" id="MBV7274336.1"/>
    </source>
</evidence>
<dbReference type="GO" id="GO:0005886">
    <property type="term" value="C:plasma membrane"/>
    <property type="evidence" value="ECO:0007669"/>
    <property type="project" value="TreeGrafter"/>
</dbReference>
<dbReference type="AlphaFoldDB" id="A0A949TYV7"/>
<evidence type="ECO:0000256" key="3">
    <source>
        <dbReference type="ARBA" id="ARBA00022448"/>
    </source>
</evidence>
<evidence type="ECO:0000256" key="7">
    <source>
        <dbReference type="SAM" id="Phobius"/>
    </source>
</evidence>
<dbReference type="InterPro" id="IPR006043">
    <property type="entry name" value="NCS2"/>
</dbReference>
<feature type="transmembrane region" description="Helical" evidence="7">
    <location>
        <begin position="133"/>
        <end position="156"/>
    </location>
</feature>
<evidence type="ECO:0000256" key="4">
    <source>
        <dbReference type="ARBA" id="ARBA00022692"/>
    </source>
</evidence>
<dbReference type="Pfam" id="PF00860">
    <property type="entry name" value="Xan_ur_permease"/>
    <property type="match status" value="1"/>
</dbReference>
<evidence type="ECO:0000256" key="6">
    <source>
        <dbReference type="ARBA" id="ARBA00023136"/>
    </source>
</evidence>
<comment type="caution">
    <text evidence="8">The sequence shown here is derived from an EMBL/GenBank/DDBJ whole genome shotgun (WGS) entry which is preliminary data.</text>
</comment>
<proteinExistence type="inferred from homology"/>
<feature type="transmembrane region" description="Helical" evidence="7">
    <location>
        <begin position="108"/>
        <end position="127"/>
    </location>
</feature>
<protein>
    <submittedName>
        <fullName evidence="8">Purine/pyrimidine permease</fullName>
    </submittedName>
</protein>
<gene>
    <name evidence="8" type="ORF">I6U48_15640</name>
</gene>
<feature type="transmembrane region" description="Helical" evidence="7">
    <location>
        <begin position="6"/>
        <end position="26"/>
    </location>
</feature>
<comment type="subcellular location">
    <subcellularLocation>
        <location evidence="1">Membrane</location>
        <topology evidence="1">Multi-pass membrane protein</topology>
    </subcellularLocation>
</comment>
<comment type="similarity">
    <text evidence="2">Belongs to the nucleobase:cation symporter-2 (NCS2) (TC 2.A.40) family.</text>
</comment>
<keyword evidence="3" id="KW-0813">Transport</keyword>
<evidence type="ECO:0000256" key="1">
    <source>
        <dbReference type="ARBA" id="ARBA00004141"/>
    </source>
</evidence>
<evidence type="ECO:0000256" key="5">
    <source>
        <dbReference type="ARBA" id="ARBA00022989"/>
    </source>
</evidence>
<dbReference type="EMBL" id="JAEEGC010000073">
    <property type="protein sequence ID" value="MBV7274336.1"/>
    <property type="molecule type" value="Genomic_DNA"/>
</dbReference>
<dbReference type="GO" id="GO:0042907">
    <property type="term" value="F:xanthine transmembrane transporter activity"/>
    <property type="evidence" value="ECO:0007669"/>
    <property type="project" value="TreeGrafter"/>
</dbReference>
<dbReference type="PANTHER" id="PTHR42810">
    <property type="entry name" value="PURINE PERMEASE C1399.01C-RELATED"/>
    <property type="match status" value="1"/>
</dbReference>
<dbReference type="NCBIfam" id="NF037981">
    <property type="entry name" value="NCS2_1"/>
    <property type="match status" value="1"/>
</dbReference>
<keyword evidence="6 7" id="KW-0472">Membrane</keyword>
<dbReference type="PANTHER" id="PTHR42810:SF2">
    <property type="entry name" value="PURINE PERMEASE C1399.01C-RELATED"/>
    <property type="match status" value="1"/>
</dbReference>
<accession>A0A949TYV7</accession>
<evidence type="ECO:0000256" key="2">
    <source>
        <dbReference type="ARBA" id="ARBA00008821"/>
    </source>
</evidence>
<keyword evidence="9" id="KW-1185">Reference proteome</keyword>
<sequence length="180" mass="18885">MDEKRVNIGVIGEAIGCIIAPLFGSLPVTSYGSNPGVLALTKVYSRFAAVGAGAVCIAMALCPKLMALIAIIPSTVIWRAYSIVAVLITMSGFDSVKSYLFNDRNQMIIGLSVLSCIGANIIPATIVAKMPLLFSYIFGSAIVVGALASIILNLVLPKGEEVTDFAAGFDDALRKEEPVT</sequence>
<feature type="transmembrane region" description="Helical" evidence="7">
    <location>
        <begin position="78"/>
        <end position="96"/>
    </location>
</feature>
<keyword evidence="4 7" id="KW-0812">Transmembrane</keyword>
<dbReference type="RefSeq" id="WP_218321403.1">
    <property type="nucleotide sequence ID" value="NZ_JAEEGC010000073.1"/>
</dbReference>
<reference evidence="8" key="1">
    <citation type="submission" date="2020-12" db="EMBL/GenBank/DDBJ databases">
        <title>Clostridium thailandense sp. nov., a novel acetogenic bacterium isolated from peat land soil in Thailand.</title>
        <authorList>
            <person name="Chaikitkaew S."/>
            <person name="Birkeland N.K."/>
        </authorList>
    </citation>
    <scope>NUCLEOTIDE SEQUENCE</scope>
    <source>
        <strain evidence="8">PL3</strain>
    </source>
</reference>
<name>A0A949TYV7_9CLOT</name>